<dbReference type="InterPro" id="IPR027417">
    <property type="entry name" value="P-loop_NTPase"/>
</dbReference>
<name>A0A0F8ZUR8_9ZZZZ</name>
<dbReference type="InterPro" id="IPR000330">
    <property type="entry name" value="SNF2_N"/>
</dbReference>
<accession>A0A0F8ZUR8</accession>
<sequence length="236" mass="26552">MIKIDTNSWYYSLVHRQLCQVIESQTLWGDTSCRVWLPGRDSVVRVSASRLAILGDSGTGTAESIIYVTAAARVADALTQDMLLAPIESSVIPLPHQIRALSRAISGDRVRYLLADEVGLGKTIEAGLILRELKLRGLAKRTLVVAPKGLVTQWVAEMRTHFNEDFRLLIPSDFSAYRRIAKEDNIWRSHSQVVCPMDSVKPLESRRGWSDKQMAEYNQERFEDLIAAGWDLIVVD</sequence>
<proteinExistence type="predicted"/>
<dbReference type="Gene3D" id="3.40.50.10810">
    <property type="entry name" value="Tandem AAA-ATPase domain"/>
    <property type="match status" value="1"/>
</dbReference>
<dbReference type="SUPFAM" id="SSF52540">
    <property type="entry name" value="P-loop containing nucleoside triphosphate hydrolases"/>
    <property type="match status" value="1"/>
</dbReference>
<dbReference type="GO" id="GO:0005524">
    <property type="term" value="F:ATP binding"/>
    <property type="evidence" value="ECO:0007669"/>
    <property type="project" value="InterPro"/>
</dbReference>
<protein>
    <recommendedName>
        <fullName evidence="1">SNF2 N-terminal domain-containing protein</fullName>
    </recommendedName>
</protein>
<feature type="non-terminal residue" evidence="2">
    <location>
        <position position="236"/>
    </location>
</feature>
<dbReference type="AlphaFoldDB" id="A0A0F8ZUR8"/>
<evidence type="ECO:0000259" key="1">
    <source>
        <dbReference type="Pfam" id="PF00176"/>
    </source>
</evidence>
<gene>
    <name evidence="2" type="ORF">LCGC14_2927180</name>
</gene>
<feature type="domain" description="SNF2 N-terminal" evidence="1">
    <location>
        <begin position="110"/>
        <end position="236"/>
    </location>
</feature>
<dbReference type="EMBL" id="LAZR01058330">
    <property type="protein sequence ID" value="KKK70119.1"/>
    <property type="molecule type" value="Genomic_DNA"/>
</dbReference>
<reference evidence="2" key="1">
    <citation type="journal article" date="2015" name="Nature">
        <title>Complex archaea that bridge the gap between prokaryotes and eukaryotes.</title>
        <authorList>
            <person name="Spang A."/>
            <person name="Saw J.H."/>
            <person name="Jorgensen S.L."/>
            <person name="Zaremba-Niedzwiedzka K."/>
            <person name="Martijn J."/>
            <person name="Lind A.E."/>
            <person name="van Eijk R."/>
            <person name="Schleper C."/>
            <person name="Guy L."/>
            <person name="Ettema T.J."/>
        </authorList>
    </citation>
    <scope>NUCLEOTIDE SEQUENCE</scope>
</reference>
<dbReference type="InterPro" id="IPR038718">
    <property type="entry name" value="SNF2-like_sf"/>
</dbReference>
<comment type="caution">
    <text evidence="2">The sequence shown here is derived from an EMBL/GenBank/DDBJ whole genome shotgun (WGS) entry which is preliminary data.</text>
</comment>
<organism evidence="2">
    <name type="scientific">marine sediment metagenome</name>
    <dbReference type="NCBI Taxonomy" id="412755"/>
    <lineage>
        <taxon>unclassified sequences</taxon>
        <taxon>metagenomes</taxon>
        <taxon>ecological metagenomes</taxon>
    </lineage>
</organism>
<evidence type="ECO:0000313" key="2">
    <source>
        <dbReference type="EMBL" id="KKK70119.1"/>
    </source>
</evidence>
<dbReference type="Pfam" id="PF00176">
    <property type="entry name" value="SNF2-rel_dom"/>
    <property type="match status" value="1"/>
</dbReference>